<dbReference type="InterPro" id="IPR036971">
    <property type="entry name" value="PDEase_catalytic_dom_sf"/>
</dbReference>
<proteinExistence type="predicted"/>
<protein>
    <submittedName>
        <fullName evidence="4">Calcium/calmodulin-dependent 3',5'-cyclic nucleotide phosphodiesterase 1B</fullName>
    </submittedName>
</protein>
<dbReference type="InterPro" id="IPR023174">
    <property type="entry name" value="PDEase_CS"/>
</dbReference>
<organism evidence="4 5">
    <name type="scientific">Perkinsus olseni</name>
    <name type="common">Perkinsus atlanticus</name>
    <dbReference type="NCBI Taxonomy" id="32597"/>
    <lineage>
        <taxon>Eukaryota</taxon>
        <taxon>Sar</taxon>
        <taxon>Alveolata</taxon>
        <taxon>Perkinsozoa</taxon>
        <taxon>Perkinsea</taxon>
        <taxon>Perkinsida</taxon>
        <taxon>Perkinsidae</taxon>
        <taxon>Perkinsus</taxon>
    </lineage>
</organism>
<dbReference type="CDD" id="cd00077">
    <property type="entry name" value="HDc"/>
    <property type="match status" value="1"/>
</dbReference>
<evidence type="ECO:0000313" key="4">
    <source>
        <dbReference type="EMBL" id="KAF4747047.1"/>
    </source>
</evidence>
<keyword evidence="2" id="KW-0378">Hydrolase</keyword>
<dbReference type="Proteomes" id="UP000553632">
    <property type="component" value="Unassembled WGS sequence"/>
</dbReference>
<dbReference type="PROSITE" id="PS00126">
    <property type="entry name" value="PDEASE_I_1"/>
    <property type="match status" value="1"/>
</dbReference>
<gene>
    <name evidence="4" type="primary">PDE1B_2</name>
    <name evidence="4" type="ORF">FOZ63_007887</name>
</gene>
<dbReference type="Gene3D" id="1.10.1300.10">
    <property type="entry name" value="3'5'-cyclic nucleotide phosphodiesterase, catalytic domain"/>
    <property type="match status" value="1"/>
</dbReference>
<accession>A0A7J6TQG9</accession>
<dbReference type="InterPro" id="IPR002073">
    <property type="entry name" value="PDEase_catalytic_dom"/>
</dbReference>
<dbReference type="OMA" id="EEFGHER"/>
<feature type="domain" description="PDEase" evidence="3">
    <location>
        <begin position="1"/>
        <end position="298"/>
    </location>
</feature>
<dbReference type="GO" id="GO:0007165">
    <property type="term" value="P:signal transduction"/>
    <property type="evidence" value="ECO:0007669"/>
    <property type="project" value="InterPro"/>
</dbReference>
<reference evidence="4 5" key="1">
    <citation type="submission" date="2020-04" db="EMBL/GenBank/DDBJ databases">
        <title>Perkinsus olseni comparative genomics.</title>
        <authorList>
            <person name="Bogema D.R."/>
        </authorList>
    </citation>
    <scope>NUCLEOTIDE SEQUENCE [LARGE SCALE GENOMIC DNA]</scope>
    <source>
        <strain evidence="4 5">ATCC PRA-207</strain>
    </source>
</reference>
<dbReference type="Pfam" id="PF00233">
    <property type="entry name" value="PDEase_I"/>
    <property type="match status" value="1"/>
</dbReference>
<dbReference type="GO" id="GO:0046872">
    <property type="term" value="F:metal ion binding"/>
    <property type="evidence" value="ECO:0007669"/>
    <property type="project" value="UniProtKB-KW"/>
</dbReference>
<evidence type="ECO:0000256" key="2">
    <source>
        <dbReference type="ARBA" id="ARBA00022801"/>
    </source>
</evidence>
<keyword evidence="1" id="KW-0479">Metal-binding</keyword>
<comment type="caution">
    <text evidence="4">The sequence shown here is derived from an EMBL/GenBank/DDBJ whole genome shotgun (WGS) entry which is preliminary data.</text>
</comment>
<evidence type="ECO:0000259" key="3">
    <source>
        <dbReference type="PROSITE" id="PS51845"/>
    </source>
</evidence>
<feature type="non-terminal residue" evidence="4">
    <location>
        <position position="1"/>
    </location>
</feature>
<dbReference type="SUPFAM" id="SSF109604">
    <property type="entry name" value="HD-domain/PDEase-like"/>
    <property type="match status" value="1"/>
</dbReference>
<dbReference type="PANTHER" id="PTHR11347">
    <property type="entry name" value="CYCLIC NUCLEOTIDE PHOSPHODIESTERASE"/>
    <property type="match status" value="1"/>
</dbReference>
<evidence type="ECO:0000313" key="5">
    <source>
        <dbReference type="Proteomes" id="UP000553632"/>
    </source>
</evidence>
<keyword evidence="5" id="KW-1185">Reference proteome</keyword>
<dbReference type="GO" id="GO:0004114">
    <property type="term" value="F:3',5'-cyclic-nucleotide phosphodiesterase activity"/>
    <property type="evidence" value="ECO:0007669"/>
    <property type="project" value="InterPro"/>
</dbReference>
<evidence type="ECO:0000256" key="1">
    <source>
        <dbReference type="ARBA" id="ARBA00022723"/>
    </source>
</evidence>
<dbReference type="AlphaFoldDB" id="A0A7J6TQG9"/>
<dbReference type="SMART" id="SM00471">
    <property type="entry name" value="HDc"/>
    <property type="match status" value="1"/>
</dbReference>
<name>A0A7J6TQG9_PEROL</name>
<dbReference type="EMBL" id="JABANO010009329">
    <property type="protein sequence ID" value="KAF4747047.1"/>
    <property type="molecule type" value="Genomic_DNA"/>
</dbReference>
<feature type="non-terminal residue" evidence="4">
    <location>
        <position position="298"/>
    </location>
</feature>
<sequence length="298" mass="33995">LPDLATLLSPSFDIFDYAASNFINKYDVLPVAAMVIFDDVLRNVDLPERRKRDLRSSLQKFAEAVELGYNNAPFHNPIHATDVALALYMLISEKEPLLDPMLSIICYCAALGHDINHPGYSNWYAILNCDGDEDDTHPLETMHARETIRLLEETGVAEFIEKESLQLIEKMILGTDMQVHNMWVEKAKEYEECSLEDRLTILLHAADLCNPTRTRTAMLKWSALILEEFGHERDLFFAQGKQPPKAIPTRADCPKAYLQIQLGFFRKLVEPLNIRSRWEVLAIYEAEALDSKDLAVAE</sequence>
<dbReference type="InterPro" id="IPR003607">
    <property type="entry name" value="HD/PDEase_dom"/>
</dbReference>
<dbReference type="PROSITE" id="PS51845">
    <property type="entry name" value="PDEASE_I_2"/>
    <property type="match status" value="1"/>
</dbReference>